<dbReference type="Proteomes" id="UP000006310">
    <property type="component" value="Chromosome 3"/>
</dbReference>
<comment type="cofactor">
    <cofactor evidence="21">
        <name>[3Fe-4S] cluster</name>
        <dbReference type="ChEBI" id="CHEBI:21137"/>
    </cofactor>
    <text evidence="21">Binds 1 [3Fe-4S] cluster.</text>
</comment>
<evidence type="ECO:0000259" key="22">
    <source>
        <dbReference type="PROSITE" id="PS51278"/>
    </source>
</evidence>
<dbReference type="Gene3D" id="3.60.20.10">
    <property type="entry name" value="Glutamine Phosphoribosylpyrophosphate, subunit 1, domain 1"/>
    <property type="match status" value="1"/>
</dbReference>
<dbReference type="InterPro" id="IPR006982">
    <property type="entry name" value="Glu_synth_centr_N"/>
</dbReference>
<keyword evidence="14" id="KW-0408">Iron</keyword>
<dbReference type="InterPro" id="IPR028261">
    <property type="entry name" value="DPD_II"/>
</dbReference>
<evidence type="ECO:0000313" key="24">
    <source>
        <dbReference type="Proteomes" id="UP000006310"/>
    </source>
</evidence>
<dbReference type="NCBIfam" id="NF008730">
    <property type="entry name" value="PRK11750.1"/>
    <property type="match status" value="1"/>
</dbReference>
<reference evidence="23 24" key="1">
    <citation type="journal article" date="2011" name="Proc. Natl. Acad. Sci. U.S.A.">
        <title>Evolutionary erosion of yeast sex chromosomes by mating-type switching accidents.</title>
        <authorList>
            <person name="Gordon J.L."/>
            <person name="Armisen D."/>
            <person name="Proux-Wera E."/>
            <person name="Oheigeartaigh S.S."/>
            <person name="Byrne K.P."/>
            <person name="Wolfe K.H."/>
        </authorList>
    </citation>
    <scope>NUCLEOTIDE SEQUENCE [LARGE SCALE GENOMIC DNA]</scope>
    <source>
        <strain evidence="24">ATCC MYA-139 / BCRC 22969 / CBS 8797 / CCRC 22969 / KCTC 17520 / NBRC 10181 / NCYC 3082</strain>
    </source>
</reference>
<dbReference type="SUPFAM" id="SSF56235">
    <property type="entry name" value="N-terminal nucleophile aminohydrolases (Ntn hydrolases)"/>
    <property type="match status" value="1"/>
</dbReference>
<reference evidence="24" key="2">
    <citation type="submission" date="2012-08" db="EMBL/GenBank/DDBJ databases">
        <title>Genome sequence of Kazachstania naganishii.</title>
        <authorList>
            <person name="Gordon J.L."/>
            <person name="Armisen D."/>
            <person name="Proux-Wera E."/>
            <person name="OhEigeartaigh S.S."/>
            <person name="Byrne K.P."/>
            <person name="Wolfe K.H."/>
        </authorList>
    </citation>
    <scope>NUCLEOTIDE SEQUENCE [LARGE SCALE GENOMIC DNA]</scope>
    <source>
        <strain evidence="24">ATCC MYA-139 / BCRC 22969 / CBS 8797 / CCRC 22969 / KCTC 17520 / NBRC 10181 / NCYC 3082</strain>
    </source>
</reference>
<evidence type="ECO:0000256" key="13">
    <source>
        <dbReference type="ARBA" id="ARBA00023002"/>
    </source>
</evidence>
<dbReference type="InterPro" id="IPR002932">
    <property type="entry name" value="Glu_synthdom"/>
</dbReference>
<protein>
    <recommendedName>
        <fullName evidence="18">glutamate synthase (NADH)</fullName>
        <ecNumber evidence="18">1.4.1.14</ecNumber>
    </recommendedName>
</protein>
<keyword evidence="8" id="KW-0285">Flavoprotein</keyword>
<evidence type="ECO:0000256" key="1">
    <source>
        <dbReference type="ARBA" id="ARBA00001917"/>
    </source>
</evidence>
<comment type="pathway">
    <text evidence="4">Nitrogen metabolism.</text>
</comment>
<dbReference type="SUPFAM" id="SSF51395">
    <property type="entry name" value="FMN-linked oxidoreductases"/>
    <property type="match status" value="1"/>
</dbReference>
<dbReference type="Pfam" id="PF14691">
    <property type="entry name" value="Fer4_20"/>
    <property type="match status" value="1"/>
</dbReference>
<evidence type="ECO:0000256" key="17">
    <source>
        <dbReference type="ARBA" id="ARBA00023291"/>
    </source>
</evidence>
<dbReference type="GO" id="GO:0097268">
    <property type="term" value="C:cytoophidium"/>
    <property type="evidence" value="ECO:0007669"/>
    <property type="project" value="EnsemblFungi"/>
</dbReference>
<keyword evidence="7" id="KW-0028">Amino-acid biosynthesis</keyword>
<dbReference type="Pfam" id="PF00310">
    <property type="entry name" value="GATase_2"/>
    <property type="match status" value="1"/>
</dbReference>
<comment type="pathway">
    <text evidence="5">Amino-acid biosynthesis; L-glutamate biosynthesis via GLT pathway; L-glutamate from 2-oxoglutarate and L-glutamine (NAD(+) route): step 1/1.</text>
</comment>
<dbReference type="SUPFAM" id="SSF51971">
    <property type="entry name" value="Nucleotide-binding domain"/>
    <property type="match status" value="1"/>
</dbReference>
<evidence type="ECO:0000256" key="12">
    <source>
        <dbReference type="ARBA" id="ARBA00022962"/>
    </source>
</evidence>
<dbReference type="GO" id="GO:0019676">
    <property type="term" value="P:ammonia assimilation cycle"/>
    <property type="evidence" value="ECO:0007669"/>
    <property type="project" value="EnsemblFungi"/>
</dbReference>
<dbReference type="SUPFAM" id="SSF69336">
    <property type="entry name" value="Alpha subunit of glutamate synthase, C-terminal domain"/>
    <property type="match status" value="1"/>
</dbReference>
<dbReference type="InterPro" id="IPR009051">
    <property type="entry name" value="Helical_ferredxn"/>
</dbReference>
<dbReference type="InterPro" id="IPR002489">
    <property type="entry name" value="Glu_synth_asu_C"/>
</dbReference>
<dbReference type="Gene3D" id="3.20.20.70">
    <property type="entry name" value="Aldolase class I"/>
    <property type="match status" value="2"/>
</dbReference>
<dbReference type="Gene3D" id="2.160.20.60">
    <property type="entry name" value="Glutamate synthase, alpha subunit, C-terminal domain"/>
    <property type="match status" value="1"/>
</dbReference>
<keyword evidence="24" id="KW-1185">Reference proteome</keyword>
<dbReference type="InterPro" id="IPR013785">
    <property type="entry name" value="Aldolase_TIM"/>
</dbReference>
<evidence type="ECO:0000256" key="4">
    <source>
        <dbReference type="ARBA" id="ARBA00004909"/>
    </source>
</evidence>
<evidence type="ECO:0000256" key="18">
    <source>
        <dbReference type="ARBA" id="ARBA00024383"/>
    </source>
</evidence>
<evidence type="ECO:0000256" key="14">
    <source>
        <dbReference type="ARBA" id="ARBA00023004"/>
    </source>
</evidence>
<dbReference type="PRINTS" id="PR00419">
    <property type="entry name" value="ADXRDTASE"/>
</dbReference>
<dbReference type="EC" id="1.4.1.14" evidence="18"/>
<accession>J7S624</accession>
<dbReference type="OMA" id="WDGPAAM"/>
<dbReference type="CDD" id="cd02808">
    <property type="entry name" value="GltS_FMN"/>
    <property type="match status" value="1"/>
</dbReference>
<dbReference type="NCBIfam" id="TIGR01317">
    <property type="entry name" value="GOGAT_sm_gam"/>
    <property type="match status" value="1"/>
</dbReference>
<dbReference type="FunFam" id="3.50.50.60:FF:000160">
    <property type="entry name" value="Glutamate synthase (NADPH)"/>
    <property type="match status" value="1"/>
</dbReference>
<dbReference type="SUPFAM" id="SSF46548">
    <property type="entry name" value="alpha-helical ferredoxin"/>
    <property type="match status" value="1"/>
</dbReference>
<comment type="catalytic activity">
    <reaction evidence="19">
        <text>2 L-glutamate + NAD(+) = L-glutamine + 2-oxoglutarate + NADH + H(+)</text>
        <dbReference type="Rhea" id="RHEA:13753"/>
        <dbReference type="ChEBI" id="CHEBI:15378"/>
        <dbReference type="ChEBI" id="CHEBI:16810"/>
        <dbReference type="ChEBI" id="CHEBI:29985"/>
        <dbReference type="ChEBI" id="CHEBI:57540"/>
        <dbReference type="ChEBI" id="CHEBI:57945"/>
        <dbReference type="ChEBI" id="CHEBI:58359"/>
        <dbReference type="EC" id="1.4.1.14"/>
    </reaction>
</comment>
<comment type="pathway">
    <text evidence="3">Energy metabolism; nitrogen metabolism.</text>
</comment>
<name>J7S624_HUIN7</name>
<dbReference type="GO" id="GO:0010181">
    <property type="term" value="F:FMN binding"/>
    <property type="evidence" value="ECO:0007669"/>
    <property type="project" value="InterPro"/>
</dbReference>
<dbReference type="GO" id="GO:0051538">
    <property type="term" value="F:3 iron, 4 sulfur cluster binding"/>
    <property type="evidence" value="ECO:0007669"/>
    <property type="project" value="UniProtKB-KW"/>
</dbReference>
<evidence type="ECO:0000256" key="3">
    <source>
        <dbReference type="ARBA" id="ARBA00004802"/>
    </source>
</evidence>
<dbReference type="Pfam" id="PF01493">
    <property type="entry name" value="GXGXG"/>
    <property type="match status" value="1"/>
</dbReference>
<feature type="binding site" evidence="21">
    <location>
        <position position="1147"/>
    </location>
    <ligand>
        <name>[3Fe-4S] cluster</name>
        <dbReference type="ChEBI" id="CHEBI:21137"/>
    </ligand>
</feature>
<dbReference type="PROSITE" id="PS51278">
    <property type="entry name" value="GATASE_TYPE_2"/>
    <property type="match status" value="1"/>
</dbReference>
<evidence type="ECO:0000256" key="9">
    <source>
        <dbReference type="ARBA" id="ARBA00022643"/>
    </source>
</evidence>
<evidence type="ECO:0000256" key="11">
    <source>
        <dbReference type="ARBA" id="ARBA00022827"/>
    </source>
</evidence>
<dbReference type="STRING" id="1071383.J7S624"/>
<evidence type="ECO:0000256" key="21">
    <source>
        <dbReference type="PIRSR" id="PIRSR000187-2"/>
    </source>
</evidence>
<evidence type="ECO:0000256" key="7">
    <source>
        <dbReference type="ARBA" id="ARBA00022605"/>
    </source>
</evidence>
<organism evidence="23 24">
    <name type="scientific">Huiozyma naganishii (strain ATCC MYA-139 / BCRC 22969 / CBS 8797 / KCTC 17520 / NBRC 10181 / NCYC 3082 / Yp74L-3)</name>
    <name type="common">Yeast</name>
    <name type="synonym">Kazachstania naganishii</name>
    <dbReference type="NCBI Taxonomy" id="1071383"/>
    <lineage>
        <taxon>Eukaryota</taxon>
        <taxon>Fungi</taxon>
        <taxon>Dikarya</taxon>
        <taxon>Ascomycota</taxon>
        <taxon>Saccharomycotina</taxon>
        <taxon>Saccharomycetes</taxon>
        <taxon>Saccharomycetales</taxon>
        <taxon>Saccharomycetaceae</taxon>
        <taxon>Huiozyma</taxon>
    </lineage>
</organism>
<dbReference type="InterPro" id="IPR023753">
    <property type="entry name" value="FAD/NAD-binding_dom"/>
</dbReference>
<dbReference type="GO" id="GO:0005506">
    <property type="term" value="F:iron ion binding"/>
    <property type="evidence" value="ECO:0007669"/>
    <property type="project" value="InterPro"/>
</dbReference>
<dbReference type="Pfam" id="PF07992">
    <property type="entry name" value="Pyr_redox_2"/>
    <property type="match status" value="1"/>
</dbReference>
<feature type="active site" description="For GATase activity" evidence="20">
    <location>
        <position position="20"/>
    </location>
</feature>
<evidence type="ECO:0000256" key="19">
    <source>
        <dbReference type="ARBA" id="ARBA00048867"/>
    </source>
</evidence>
<dbReference type="InterPro" id="IPR017932">
    <property type="entry name" value="GATase_2_dom"/>
</dbReference>
<evidence type="ECO:0000256" key="10">
    <source>
        <dbReference type="ARBA" id="ARBA00022723"/>
    </source>
</evidence>
<keyword evidence="12" id="KW-0315">Glutamine amidotransferase</keyword>
<keyword evidence="13" id="KW-0560">Oxidoreductase</keyword>
<dbReference type="InterPro" id="IPR036188">
    <property type="entry name" value="FAD/NAD-bd_sf"/>
</dbReference>
<dbReference type="InterPro" id="IPR051394">
    <property type="entry name" value="Glutamate_Synthase"/>
</dbReference>
<comment type="similarity">
    <text evidence="6">Belongs to the glutamate synthase family.</text>
</comment>
<dbReference type="FunFam" id="3.40.50.720:FF:000113">
    <property type="entry name" value="Glutamate synthase [NADH], amyloplastic"/>
    <property type="match status" value="1"/>
</dbReference>
<dbReference type="GeneID" id="34525156"/>
<gene>
    <name evidence="23" type="primary">KNAG0C03720</name>
    <name evidence="23" type="ordered locus">KNAG_0C03720</name>
</gene>
<keyword evidence="11" id="KW-0274">FAD</keyword>
<dbReference type="PANTHER" id="PTHR43100">
    <property type="entry name" value="GLUTAMATE SYNTHASE [NADPH] SMALL CHAIN"/>
    <property type="match status" value="1"/>
</dbReference>
<keyword evidence="9" id="KW-0288">FMN</keyword>
<dbReference type="GO" id="GO:0050660">
    <property type="term" value="F:flavin adenine dinucleotide binding"/>
    <property type="evidence" value="ECO:0007669"/>
    <property type="project" value="InterPro"/>
</dbReference>
<dbReference type="RefSeq" id="XP_022463722.1">
    <property type="nucleotide sequence ID" value="XM_022607091.1"/>
</dbReference>
<dbReference type="PIRSF" id="PIRSF000187">
    <property type="entry name" value="GOGAT"/>
    <property type="match status" value="1"/>
</dbReference>
<evidence type="ECO:0000256" key="16">
    <source>
        <dbReference type="ARBA" id="ARBA00023164"/>
    </source>
</evidence>
<feature type="binding site" evidence="21">
    <location>
        <position position="1152"/>
    </location>
    <ligand>
        <name>[3Fe-4S] cluster</name>
        <dbReference type="ChEBI" id="CHEBI:21137"/>
    </ligand>
</feature>
<evidence type="ECO:0000313" key="23">
    <source>
        <dbReference type="EMBL" id="CCK69476.1"/>
    </source>
</evidence>
<feature type="binding site" evidence="21">
    <location>
        <position position="1141"/>
    </location>
    <ligand>
        <name>[3Fe-4S] cluster</name>
        <dbReference type="ChEBI" id="CHEBI:21137"/>
    </ligand>
</feature>
<comment type="cofactor">
    <cofactor evidence="1">
        <name>FMN</name>
        <dbReference type="ChEBI" id="CHEBI:58210"/>
    </cofactor>
</comment>
<dbReference type="eggNOG" id="KOG0399">
    <property type="taxonomic scope" value="Eukaryota"/>
</dbReference>
<dbReference type="EMBL" id="HE978316">
    <property type="protein sequence ID" value="CCK69476.1"/>
    <property type="molecule type" value="Genomic_DNA"/>
</dbReference>
<dbReference type="FunFam" id="3.60.20.10:FF:000001">
    <property type="entry name" value="Glutamate synthase, large subunit"/>
    <property type="match status" value="1"/>
</dbReference>
<dbReference type="InterPro" id="IPR029055">
    <property type="entry name" value="Ntn_hydrolases_N"/>
</dbReference>
<dbReference type="InterPro" id="IPR036485">
    <property type="entry name" value="Glu_synth_asu_C_sf"/>
</dbReference>
<dbReference type="InterPro" id="IPR006005">
    <property type="entry name" value="Glut_synth_ssu1"/>
</dbReference>
<evidence type="ECO:0000256" key="8">
    <source>
        <dbReference type="ARBA" id="ARBA00022630"/>
    </source>
</evidence>
<evidence type="ECO:0000256" key="15">
    <source>
        <dbReference type="ARBA" id="ARBA00023014"/>
    </source>
</evidence>
<dbReference type="Gene3D" id="1.10.1060.10">
    <property type="entry name" value="Alpha-helical ferredoxin"/>
    <property type="match status" value="1"/>
</dbReference>
<dbReference type="CDD" id="cd00713">
    <property type="entry name" value="GltS"/>
    <property type="match status" value="1"/>
</dbReference>
<dbReference type="InterPro" id="IPR012220">
    <property type="entry name" value="Glu_synth_euk"/>
</dbReference>
<evidence type="ECO:0000256" key="6">
    <source>
        <dbReference type="ARBA" id="ARBA00009716"/>
    </source>
</evidence>
<keyword evidence="16" id="KW-0314">Glutamate biosynthesis</keyword>
<dbReference type="PANTHER" id="PTHR43100:SF1">
    <property type="entry name" value="GLUTAMATE SYNTHASE [NADPH] SMALL CHAIN"/>
    <property type="match status" value="1"/>
</dbReference>
<keyword evidence="10" id="KW-0479">Metal-binding</keyword>
<keyword evidence="17 21" id="KW-0003">3Fe-4S</keyword>
<dbReference type="Pfam" id="PF01645">
    <property type="entry name" value="Glu_synthase"/>
    <property type="match status" value="1"/>
</dbReference>
<dbReference type="FunFam" id="3.20.20.70:FF:000031">
    <property type="entry name" value="Glutamate synthase 1 [NADH]"/>
    <property type="match status" value="1"/>
</dbReference>
<dbReference type="GO" id="GO:0097054">
    <property type="term" value="P:L-glutamate biosynthetic process"/>
    <property type="evidence" value="ECO:0007669"/>
    <property type="project" value="UniProtKB-UniPathway"/>
</dbReference>
<dbReference type="UniPathway" id="UPA00634">
    <property type="reaction ID" value="UER00690"/>
</dbReference>
<dbReference type="GO" id="GO:0016639">
    <property type="term" value="F:oxidoreductase activity, acting on the CH-NH2 group of donors, NAD or NADP as acceptor"/>
    <property type="evidence" value="ECO:0007669"/>
    <property type="project" value="InterPro"/>
</dbReference>
<comment type="cofactor">
    <cofactor evidence="2">
        <name>FAD</name>
        <dbReference type="ChEBI" id="CHEBI:57692"/>
    </cofactor>
</comment>
<evidence type="ECO:0000256" key="2">
    <source>
        <dbReference type="ARBA" id="ARBA00001974"/>
    </source>
</evidence>
<dbReference type="OrthoDB" id="4327079at2759"/>
<dbReference type="UniPathway" id="UPA00045"/>
<dbReference type="GO" id="GO:0016040">
    <property type="term" value="F:glutamate synthase (NADH) activity"/>
    <property type="evidence" value="ECO:0007669"/>
    <property type="project" value="UniProtKB-EC"/>
</dbReference>
<proteinExistence type="inferred from homology"/>
<dbReference type="Gene3D" id="3.50.50.60">
    <property type="entry name" value="FAD/NAD(P)-binding domain"/>
    <property type="match status" value="2"/>
</dbReference>
<dbReference type="KEGG" id="kng:KNAG_0C03720"/>
<sequence length="2075" mass="228877">MRFPTKQIGLYNPELEHDACGVGFIATKASNPRHDILEDARSILVNMAHRGAAHQGVGDGAGILLSIPHEFVKREFKQETLKQGEYAIGNIFLHNILYFNEQTWNDIASETGLTIVDWRIVPVDSTILNSATRESEPQVVIQPLIVAADNLDQPSITLKHRLYVFRKRTEQIYDHDNAKVYICSLSDKIIVYKGQLTPTQVFQYYARDLSDPEFKIYLGLVHSRFSTNTFPSWDRAQPLRWLAHNGEINTLRGNINWMKAREGNMSSEKLSQLASLDKLFPIIPDKGSDSAAVDNMLELLVLERSLPEAVMMMVPEAHRKDMDPQLKAWYDWAACLMEPWDGPALLNFTDGRYIGARVDRNGLRPCRYYVTNDEKIICASEVGVVQTLDDSTVITKGNVNPGDLFLVDTETCSIVDQDGLKKEIATSENFSKWLESETITLPSLIKELALDSSPNGQDRSTLNNELLLANGFTFEQISLLLSPMALTGSEALGSMGNDAPLACLNEKPVLLYDYFKQLFAQVTNPPIDPIREANVMSTECFIGPQGNLLEVSAKQCARLKLETPILNKEQFLAITNMQKIHSSWAVGSIDITFDKKEGLSGYRDTIDRINREASRLLESEHKRVIVISDRMISKDRVSISSLIAVSSIHHHLIREQTRSKVALVLETSEAKEIHDFCLILGFGCDAIHPYLAMETLITLKKQNLLRDTTKDDNETRLCDDEIISNYIYAVDHGIMKVMSKMGISTLASYKGAQIFEALGLSKEVVDLCFTGTASRIEGASFEILAQDAFSLHERGFPLPDNAVAPPSVKVLSNGEYHWRHGGFKHVNDPSAIANLRDSVKNKNNDAWEKYIKKEMEVIRDCTLRGLLELDYENSQEIPLEEVEPWTVIAKRFTTGAMSYGSISKEAHTTLAIAMNRIGAQSNCGEGGEDAERSIVQPNGDTMRSSIKQVASGRFGVTSYYLSDADQLQIKVAQGAKPGEGGELPAHKVSKDIAKTRHSTPNVGLISPPPHHDIYSIEDLKQLIYDLKCANPVAEVSVKLVSEVGVGIIASGVAKAKADYITISGHDGGTGAARWTSIKHAGCPWELGLAETQQTLVLNDLRKRVVLQTDGQLRTGFDIAVAILLGAESFTLATIPLIVMGCIMLRKCHLNTCAVGIATQDPYLRSKFDGQPEHVINFFYNLIEDLRKIMAKLGYRTIDEMVGRTEKLRKRRDLGSKTSLLNVDAILKPSYTIRKDVDIRCTTPKDIKREGRIDNILIERAEKSLSKGLSTVIDNIKLINTDLAVGPTLGYMVSKKFGEDGLPKDTIVVNFHGHAGQSFGAFLPSGITFNLKGDANDYVGKGLSGGILVIKPGQYSQLTSAENVIVGNTCFYGATSGKAFISGSAGERFAVRNSGAEICIEAVTGNNAFEYMTGGRAVVLTEMTSVNAFSGATGGIIYCYVQNKGSFEVSINKDTIELEAELDHEDAQYVEQMIQEHLEKTGSPRAQELLSDLASHIGNFVKVIPTDYKKALLSVKLESRQQTSSIANGGKSKKAISNGSTLSEPKLQDIEDYIVQGKTPRKKVPNFVKFKHKLPQITTPASERLGDWLEFQNGLSTKDIKTQALRCMDCGTPFCQSDLEYGCPVSNQIPQFNNFVAGGEWKLALETLLRTNNFPEFTGRVCPAPCEGSCTLGISEDPVGIKSIERQIIETGYKNGWMQPQRPLKRTSRKVAIIGSGPAGLACADQLNKIGHNVTVYERADRCGGLLMYGIPNMKLDKTIVERRLNLMADEGIEFVTNVEVGKDVTLESLKVEYDAVVFAIGSTIPRDLAIKGRAYKNIEFAMSLLELNTRGLLSSDKLLSQVRSRIAGKKVIVIGGGDTGNDCLGTCVRHGAKSVLNFELMPAAAARRQKSTNPWPQWPAIMRVDYGHEEVRERYGNDPRAYCILSKEFLGDSAGKVTGIRTVKVEWTRVGGRWVMSELPDTEEVYEADLVLLSMGFTGPSLVSVAESKIAVTERGNIQTDAAEPYKYSDGGDHPLENVFVAGDCRRGQSLIVWAIQEGRKCAKSVDEFLDGVSYLPGDGGLLDRRRGVSEKIAA</sequence>
<keyword evidence="15 21" id="KW-0411">Iron-sulfur</keyword>
<evidence type="ECO:0000256" key="20">
    <source>
        <dbReference type="PIRSR" id="PIRSR000187-1"/>
    </source>
</evidence>
<evidence type="ECO:0000256" key="5">
    <source>
        <dbReference type="ARBA" id="ARBA00004944"/>
    </source>
</evidence>
<dbReference type="HOGENOM" id="CLU_000422_8_2_1"/>
<dbReference type="Pfam" id="PF04898">
    <property type="entry name" value="Glu_syn_central"/>
    <property type="match status" value="1"/>
</dbReference>
<dbReference type="FunFam" id="3.20.20.70:FF:000017">
    <property type="entry name" value="Glutamate synthase [NADH], amyloplastic"/>
    <property type="match status" value="1"/>
</dbReference>
<feature type="domain" description="Glutamine amidotransferase type-2" evidence="22">
    <location>
        <begin position="20"/>
        <end position="410"/>
    </location>
</feature>